<accession>A0A3P7J5C4</accession>
<dbReference type="Proteomes" id="UP000270094">
    <property type="component" value="Unassembled WGS sequence"/>
</dbReference>
<dbReference type="AlphaFoldDB" id="A0A3P7J5C4"/>
<evidence type="ECO:0000313" key="1">
    <source>
        <dbReference type="EMBL" id="VDM71577.1"/>
    </source>
</evidence>
<name>A0A3P7J5C4_STRVU</name>
<gene>
    <name evidence="1" type="ORF">SVUK_LOCUS6575</name>
</gene>
<organism evidence="1 2">
    <name type="scientific">Strongylus vulgaris</name>
    <name type="common">Blood worm</name>
    <dbReference type="NCBI Taxonomy" id="40348"/>
    <lineage>
        <taxon>Eukaryota</taxon>
        <taxon>Metazoa</taxon>
        <taxon>Ecdysozoa</taxon>
        <taxon>Nematoda</taxon>
        <taxon>Chromadorea</taxon>
        <taxon>Rhabditida</taxon>
        <taxon>Rhabditina</taxon>
        <taxon>Rhabditomorpha</taxon>
        <taxon>Strongyloidea</taxon>
        <taxon>Strongylidae</taxon>
        <taxon>Strongylus</taxon>
    </lineage>
</organism>
<sequence length="92" mass="10028">MTEAGGLAPKDEFGLVVFELCRSSIFSGSSSFSGLDRPKHGSNIESMPNLSFLCIIDNSIRVFIICIAQVQPINMTRPLQVDQSPIDDTPIL</sequence>
<evidence type="ECO:0000313" key="2">
    <source>
        <dbReference type="Proteomes" id="UP000270094"/>
    </source>
</evidence>
<protein>
    <submittedName>
        <fullName evidence="1">Uncharacterized protein</fullName>
    </submittedName>
</protein>
<dbReference type="EMBL" id="UYYB01021067">
    <property type="protein sequence ID" value="VDM71577.1"/>
    <property type="molecule type" value="Genomic_DNA"/>
</dbReference>
<keyword evidence="2" id="KW-1185">Reference proteome</keyword>
<reference evidence="1 2" key="1">
    <citation type="submission" date="2018-11" db="EMBL/GenBank/DDBJ databases">
        <authorList>
            <consortium name="Pathogen Informatics"/>
        </authorList>
    </citation>
    <scope>NUCLEOTIDE SEQUENCE [LARGE SCALE GENOMIC DNA]</scope>
</reference>
<proteinExistence type="predicted"/>